<dbReference type="Proteomes" id="UP000261325">
    <property type="component" value="Unassembled WGS sequence"/>
</dbReference>
<dbReference type="GO" id="GO:0015562">
    <property type="term" value="F:efflux transmembrane transporter activity"/>
    <property type="evidence" value="ECO:0007669"/>
    <property type="project" value="InterPro"/>
</dbReference>
<evidence type="ECO:0000313" key="1">
    <source>
        <dbReference type="EMBL" id="HAC29789.1"/>
    </source>
</evidence>
<comment type="caution">
    <text evidence="1">The sequence shown here is derived from an EMBL/GenBank/DDBJ whole genome shotgun (WGS) entry which is preliminary data.</text>
</comment>
<dbReference type="EMBL" id="DLYI01000254">
    <property type="protein sequence ID" value="HAC29789.1"/>
    <property type="molecule type" value="Genomic_DNA"/>
</dbReference>
<gene>
    <name evidence="1" type="ORF">DCF82_18600</name>
</gene>
<name>A0A3B8WHS1_MARNT</name>
<accession>A0A3B8WHS1</accession>
<protein>
    <recommendedName>
        <fullName evidence="3">TolC family protein</fullName>
    </recommendedName>
</protein>
<evidence type="ECO:0000313" key="2">
    <source>
        <dbReference type="Proteomes" id="UP000261325"/>
    </source>
</evidence>
<reference evidence="1 2" key="1">
    <citation type="journal article" date="2018" name="Nat. Biotechnol.">
        <title>A standardized bacterial taxonomy based on genome phylogeny substantially revises the tree of life.</title>
        <authorList>
            <person name="Parks D.H."/>
            <person name="Chuvochina M."/>
            <person name="Waite D.W."/>
            <person name="Rinke C."/>
            <person name="Skarshewski A."/>
            <person name="Chaumeil P.A."/>
            <person name="Hugenholtz P."/>
        </authorList>
    </citation>
    <scope>NUCLEOTIDE SEQUENCE [LARGE SCALE GENOMIC DNA]</scope>
    <source>
        <strain evidence="1">UBA9049</strain>
    </source>
</reference>
<proteinExistence type="predicted"/>
<sequence length="212" mass="23680">MIRPIGIQTVLILLITMALPINAEPIEVVDDWVQEALTNNATLGAQRSVAEMSEAKVEGSDTWADPVIKYGIAPETLEGPNTVGHRFEVSQQLPWPDHLSASRKAAEAGMLAAQQETQWLIRQLTARVKEAYAYWWYTNEAINLHHETRALVEQLATVTEQRLDYGIGSQSEMLRVKTELDTLTRISHRSPASLADCAGYRHYRSLAAVTDQ</sequence>
<evidence type="ECO:0008006" key="3">
    <source>
        <dbReference type="Google" id="ProtNLM"/>
    </source>
</evidence>
<dbReference type="AlphaFoldDB" id="A0A3B8WHS1"/>
<dbReference type="Gene3D" id="1.20.1600.10">
    <property type="entry name" value="Outer membrane efflux proteins (OEP)"/>
    <property type="match status" value="1"/>
</dbReference>
<organism evidence="1 2">
    <name type="scientific">Marinobacter nauticus</name>
    <name type="common">Marinobacter hydrocarbonoclasticus</name>
    <name type="synonym">Marinobacter aquaeolei</name>
    <dbReference type="NCBI Taxonomy" id="2743"/>
    <lineage>
        <taxon>Bacteria</taxon>
        <taxon>Pseudomonadati</taxon>
        <taxon>Pseudomonadota</taxon>
        <taxon>Gammaproteobacteria</taxon>
        <taxon>Pseudomonadales</taxon>
        <taxon>Marinobacteraceae</taxon>
        <taxon>Marinobacter</taxon>
    </lineage>
</organism>
<dbReference type="SUPFAM" id="SSF56954">
    <property type="entry name" value="Outer membrane efflux proteins (OEP)"/>
    <property type="match status" value="1"/>
</dbReference>